<dbReference type="KEGG" id="smd:Smed_5739"/>
<geneLocation type="plasmid" evidence="2 3">
    <name>pSMED02</name>
</geneLocation>
<dbReference type="Proteomes" id="UP000001108">
    <property type="component" value="Plasmid pSMED02"/>
</dbReference>
<proteinExistence type="predicted"/>
<reference evidence="3" key="1">
    <citation type="submission" date="2007-06" db="EMBL/GenBank/DDBJ databases">
        <title>Complete sequence of Sinorhizobium medicae WSM419 plasmid pSMED02.</title>
        <authorList>
            <consortium name="US DOE Joint Genome Institute"/>
            <person name="Copeland A."/>
            <person name="Lucas S."/>
            <person name="Lapidus A."/>
            <person name="Barry K."/>
            <person name="Glavina del Rio T."/>
            <person name="Dalin E."/>
            <person name="Tice H."/>
            <person name="Pitluck S."/>
            <person name="Chain P."/>
            <person name="Malfatti S."/>
            <person name="Shin M."/>
            <person name="Vergez L."/>
            <person name="Schmutz J."/>
            <person name="Larimer F."/>
            <person name="Land M."/>
            <person name="Hauser L."/>
            <person name="Kyrpides N."/>
            <person name="Mikhailova N."/>
            <person name="Reeve W.G."/>
            <person name="Richardson P."/>
        </authorList>
    </citation>
    <scope>NUCLEOTIDE SEQUENCE [LARGE SCALE GENOMIC DNA]</scope>
    <source>
        <strain evidence="3">WSM419</strain>
        <plasmid evidence="3">Plasmid pSMED02</plasmid>
    </source>
</reference>
<evidence type="ECO:0008006" key="4">
    <source>
        <dbReference type="Google" id="ProtNLM"/>
    </source>
</evidence>
<sequence length="230" mass="24632">MRLGAKRVRSTPGDRANRRPLPMLCRTAGAACPLPLAEGTDMNPFAKTVAGLFLVVGPQTNNPLEAEGICSALIQRLSDDRSRNLEPSTWQNAVQMVPNQVESATTSQALDRTMPIGDLPGALASICANIVGGSHASALAQPIGSYLSKFGEPTAFNCLILDQTRTSQIHLYLTCLNVTDGPSSGSFRIASTLLSTTLDLSNKQTRTNITEVFGSFGPPSDEPFYLRFFT</sequence>
<gene>
    <name evidence="2" type="ordered locus">Smed_5739</name>
</gene>
<keyword evidence="2" id="KW-0614">Plasmid</keyword>
<reference evidence="2 3" key="2">
    <citation type="journal article" date="2010" name="Stand. Genomic Sci.">
        <title>Complete genome sequence of the Medicago microsymbiont Ensifer (Sinorhizobium) medicae strain WSM419.</title>
        <authorList>
            <person name="Reeve W."/>
            <person name="Chain P."/>
            <person name="O'Hara G."/>
            <person name="Ardley J."/>
            <person name="Nandesena K."/>
            <person name="Brau L."/>
            <person name="Tiwari R."/>
            <person name="Malfatti S."/>
            <person name="Kiss H."/>
            <person name="Lapidus A."/>
            <person name="Copeland A."/>
            <person name="Nolan M."/>
            <person name="Land M."/>
            <person name="Hauser L."/>
            <person name="Chang Y.J."/>
            <person name="Ivanova N."/>
            <person name="Mavromatis K."/>
            <person name="Markowitz V."/>
            <person name="Kyrpides N."/>
            <person name="Gollagher M."/>
            <person name="Yates R."/>
            <person name="Dilworth M."/>
            <person name="Howieson J."/>
        </authorList>
    </citation>
    <scope>NUCLEOTIDE SEQUENCE [LARGE SCALE GENOMIC DNA]</scope>
    <source>
        <strain evidence="2 3">WSM419</strain>
        <plasmid evidence="3">Plasmid pSMED02</plasmid>
    </source>
</reference>
<evidence type="ECO:0000313" key="3">
    <source>
        <dbReference type="Proteomes" id="UP000001108"/>
    </source>
</evidence>
<protein>
    <recommendedName>
        <fullName evidence="4">Glutamate acetyltransferase</fullName>
    </recommendedName>
</protein>
<name>A6ULC1_SINMW</name>
<dbReference type="HOGENOM" id="CLU_1433417_0_0_5"/>
<accession>A6ULC1</accession>
<dbReference type="AlphaFoldDB" id="A6ULC1"/>
<dbReference type="OrthoDB" id="8283524at2"/>
<dbReference type="PATRIC" id="fig|366394.8.peg.2250"/>
<evidence type="ECO:0000313" key="2">
    <source>
        <dbReference type="EMBL" id="ABR64451.1"/>
    </source>
</evidence>
<organism evidence="2 3">
    <name type="scientific">Sinorhizobium medicae (strain WSM419)</name>
    <name type="common">Ensifer medicae</name>
    <dbReference type="NCBI Taxonomy" id="366394"/>
    <lineage>
        <taxon>Bacteria</taxon>
        <taxon>Pseudomonadati</taxon>
        <taxon>Pseudomonadota</taxon>
        <taxon>Alphaproteobacteria</taxon>
        <taxon>Hyphomicrobiales</taxon>
        <taxon>Rhizobiaceae</taxon>
        <taxon>Sinorhizobium/Ensifer group</taxon>
        <taxon>Sinorhizobium</taxon>
    </lineage>
</organism>
<feature type="region of interest" description="Disordered" evidence="1">
    <location>
        <begin position="1"/>
        <end position="20"/>
    </location>
</feature>
<evidence type="ECO:0000256" key="1">
    <source>
        <dbReference type="SAM" id="MobiDB-lite"/>
    </source>
</evidence>
<dbReference type="EMBL" id="CP000740">
    <property type="protein sequence ID" value="ABR64451.1"/>
    <property type="molecule type" value="Genomic_DNA"/>
</dbReference>